<evidence type="ECO:0000313" key="2">
    <source>
        <dbReference type="EMBL" id="KAA5173736.1"/>
    </source>
</evidence>
<comment type="caution">
    <text evidence="2">The sequence shown here is derived from an EMBL/GenBank/DDBJ whole genome shotgun (WGS) entry which is preliminary data.</text>
</comment>
<reference evidence="2 3" key="1">
    <citation type="journal article" date="2019" name="Nat. Med.">
        <title>A library of human gut bacterial isolates paired with longitudinal multiomics data enables mechanistic microbiome research.</title>
        <authorList>
            <person name="Poyet M."/>
            <person name="Groussin M."/>
            <person name="Gibbons S.M."/>
            <person name="Avila-Pacheco J."/>
            <person name="Jiang X."/>
            <person name="Kearney S.M."/>
            <person name="Perrotta A.R."/>
            <person name="Berdy B."/>
            <person name="Zhao S."/>
            <person name="Lieberman T.D."/>
            <person name="Swanson P.K."/>
            <person name="Smith M."/>
            <person name="Roesemann S."/>
            <person name="Alexander J.E."/>
            <person name="Rich S.A."/>
            <person name="Livny J."/>
            <person name="Vlamakis H."/>
            <person name="Clish C."/>
            <person name="Bullock K."/>
            <person name="Deik A."/>
            <person name="Scott J."/>
            <person name="Pierce K.A."/>
            <person name="Xavier R.J."/>
            <person name="Alm E.J."/>
        </authorList>
    </citation>
    <scope>NUCLEOTIDE SEQUENCE [LARGE SCALE GENOMIC DNA]</scope>
    <source>
        <strain evidence="2 3">BIOML-A7</strain>
    </source>
</reference>
<name>A0A642KPJ9_BACFG</name>
<dbReference type="EMBL" id="VWAW01000008">
    <property type="protein sequence ID" value="KAA5173736.1"/>
    <property type="molecule type" value="Genomic_DNA"/>
</dbReference>
<keyword evidence="1" id="KW-0472">Membrane</keyword>
<feature type="transmembrane region" description="Helical" evidence="1">
    <location>
        <begin position="84"/>
        <end position="106"/>
    </location>
</feature>
<keyword evidence="1" id="KW-1133">Transmembrane helix</keyword>
<organism evidence="2 3">
    <name type="scientific">Bacteroides fragilis</name>
    <dbReference type="NCBI Taxonomy" id="817"/>
    <lineage>
        <taxon>Bacteria</taxon>
        <taxon>Pseudomonadati</taxon>
        <taxon>Bacteroidota</taxon>
        <taxon>Bacteroidia</taxon>
        <taxon>Bacteroidales</taxon>
        <taxon>Bacteroidaceae</taxon>
        <taxon>Bacteroides</taxon>
    </lineage>
</organism>
<sequence length="137" mass="15903">MTNVKSDFSRYEIRYREFPELLFTVRGDGCEYFDAFLYIKNKGDPNVHSVEGFRMAFSHWINAVRDAYSLSDDIFITAPNGHQLIDYALALLFVAYIDPCFGVYMMERMSDMLLRGIVLSDTCLLLMAKDRLSKEQL</sequence>
<dbReference type="AlphaFoldDB" id="A0A642KPJ9"/>
<dbReference type="Proteomes" id="UP000436803">
    <property type="component" value="Unassembled WGS sequence"/>
</dbReference>
<gene>
    <name evidence="2" type="ORF">F2Z29_11055</name>
</gene>
<keyword evidence="1" id="KW-0812">Transmembrane</keyword>
<evidence type="ECO:0000313" key="3">
    <source>
        <dbReference type="Proteomes" id="UP000436803"/>
    </source>
</evidence>
<protein>
    <submittedName>
        <fullName evidence="2">Uncharacterized protein</fullName>
    </submittedName>
</protein>
<proteinExistence type="predicted"/>
<evidence type="ECO:0000256" key="1">
    <source>
        <dbReference type="SAM" id="Phobius"/>
    </source>
</evidence>
<accession>A0A642KPJ9</accession>